<evidence type="ECO:0000256" key="1">
    <source>
        <dbReference type="SAM" id="MobiDB-lite"/>
    </source>
</evidence>
<gene>
    <name evidence="2" type="ORF">GCM10025760_11210</name>
</gene>
<protein>
    <submittedName>
        <fullName evidence="2">Uncharacterized protein</fullName>
    </submittedName>
</protein>
<sequence>MVMLEPQARPTGRQYDLQRVDQSTWIIRDAHVPTSDARSLVACISQAPLDGVDVLWLNPVGLPTHYRTADAVLRDLIRHGRRSTGTTRPIPIPHRPPVKPGRR</sequence>
<organism evidence="2 3">
    <name type="scientific">Microbacterium yannicii</name>
    <dbReference type="NCBI Taxonomy" id="671622"/>
    <lineage>
        <taxon>Bacteria</taxon>
        <taxon>Bacillati</taxon>
        <taxon>Actinomycetota</taxon>
        <taxon>Actinomycetes</taxon>
        <taxon>Micrococcales</taxon>
        <taxon>Microbacteriaceae</taxon>
        <taxon>Microbacterium</taxon>
    </lineage>
</organism>
<evidence type="ECO:0000313" key="2">
    <source>
        <dbReference type="EMBL" id="GAA5088587.1"/>
    </source>
</evidence>
<evidence type="ECO:0000313" key="3">
    <source>
        <dbReference type="Proteomes" id="UP001501407"/>
    </source>
</evidence>
<keyword evidence="3" id="KW-1185">Reference proteome</keyword>
<name>A0ABP9M085_9MICO</name>
<reference evidence="3" key="1">
    <citation type="journal article" date="2019" name="Int. J. Syst. Evol. Microbiol.">
        <title>The Global Catalogue of Microorganisms (GCM) 10K type strain sequencing project: providing services to taxonomists for standard genome sequencing and annotation.</title>
        <authorList>
            <consortium name="The Broad Institute Genomics Platform"/>
            <consortium name="The Broad Institute Genome Sequencing Center for Infectious Disease"/>
            <person name="Wu L."/>
            <person name="Ma J."/>
        </authorList>
    </citation>
    <scope>NUCLEOTIDE SEQUENCE [LARGE SCALE GENOMIC DNA]</scope>
    <source>
        <strain evidence="3">JCM 18959</strain>
    </source>
</reference>
<comment type="caution">
    <text evidence="2">The sequence shown here is derived from an EMBL/GenBank/DDBJ whole genome shotgun (WGS) entry which is preliminary data.</text>
</comment>
<dbReference type="EMBL" id="BAABKZ010000001">
    <property type="protein sequence ID" value="GAA5088587.1"/>
    <property type="molecule type" value="Genomic_DNA"/>
</dbReference>
<accession>A0ABP9M085</accession>
<proteinExistence type="predicted"/>
<dbReference type="Proteomes" id="UP001501407">
    <property type="component" value="Unassembled WGS sequence"/>
</dbReference>
<feature type="region of interest" description="Disordered" evidence="1">
    <location>
        <begin position="79"/>
        <end position="103"/>
    </location>
</feature>